<comment type="caution">
    <text evidence="2">The sequence shown here is derived from an EMBL/GenBank/DDBJ whole genome shotgun (WGS) entry which is preliminary data.</text>
</comment>
<sequence>MNQLPLVAARSTIWRVNHPELKTTERALSITAGSLLLFTALRRGGVVGLLGAAAGAYCVFRGATGRCAIKRSLAPTPFEHQFQNAHGWKASEAVSRSVTIGKPLSEVRDFLEQPQNIGPLIPWVDSIEGVDADTSRWTVRGPLGRTLSWTVQRQPSNIEDSLHWRTRPEGKWQHDISAYLKPAPGNRGTELKVVAVCEPGAGSLGHALAKAISTFSDKALLNLLSNIKQHLETGEVSTNQMRASEVCDFLFLHGQAIDTPEPAHEQPEVAALPRPQPLLERGNA</sequence>
<dbReference type="Gene3D" id="3.30.530.20">
    <property type="match status" value="1"/>
</dbReference>
<proteinExistence type="predicted"/>
<accession>A0A0P9Y9X2</accession>
<name>A0A0P9Y9X2_PSESI</name>
<dbReference type="SUPFAM" id="SSF55961">
    <property type="entry name" value="Bet v1-like"/>
    <property type="match status" value="1"/>
</dbReference>
<protein>
    <submittedName>
        <fullName evidence="2">Cye/dehydrase</fullName>
    </submittedName>
</protein>
<dbReference type="AlphaFoldDB" id="A0A0P9Y9X2"/>
<evidence type="ECO:0000313" key="2">
    <source>
        <dbReference type="EMBL" id="KPY45070.1"/>
    </source>
</evidence>
<reference evidence="2 3" key="1">
    <citation type="submission" date="2015-09" db="EMBL/GenBank/DDBJ databases">
        <title>Genome announcement of multiple Pseudomonas syringae strains.</title>
        <authorList>
            <person name="Thakur S."/>
            <person name="Wang P.W."/>
            <person name="Gong Y."/>
            <person name="Weir B.S."/>
            <person name="Guttman D.S."/>
        </authorList>
    </citation>
    <scope>NUCLEOTIDE SEQUENCE [LARGE SCALE GENOMIC DNA]</scope>
    <source>
        <strain evidence="2 3">ICMP3882</strain>
    </source>
</reference>
<dbReference type="InterPro" id="IPR023393">
    <property type="entry name" value="START-like_dom_sf"/>
</dbReference>
<dbReference type="PATRIC" id="fig|55398.3.peg.297"/>
<evidence type="ECO:0000313" key="3">
    <source>
        <dbReference type="Proteomes" id="UP000050554"/>
    </source>
</evidence>
<feature type="region of interest" description="Disordered" evidence="1">
    <location>
        <begin position="260"/>
        <end position="284"/>
    </location>
</feature>
<evidence type="ECO:0000256" key="1">
    <source>
        <dbReference type="SAM" id="MobiDB-lite"/>
    </source>
</evidence>
<gene>
    <name evidence="2" type="ORF">ALO47_00241</name>
</gene>
<organism evidence="2 3">
    <name type="scientific">Pseudomonas syringae pv. ribicola</name>
    <dbReference type="NCBI Taxonomy" id="55398"/>
    <lineage>
        <taxon>Bacteria</taxon>
        <taxon>Pseudomonadati</taxon>
        <taxon>Pseudomonadota</taxon>
        <taxon>Gammaproteobacteria</taxon>
        <taxon>Pseudomonadales</taxon>
        <taxon>Pseudomonadaceae</taxon>
        <taxon>Pseudomonas</taxon>
    </lineage>
</organism>
<dbReference type="EMBL" id="LJRF01000152">
    <property type="protein sequence ID" value="KPY45070.1"/>
    <property type="molecule type" value="Genomic_DNA"/>
</dbReference>
<dbReference type="RefSeq" id="WP_004882338.1">
    <property type="nucleotide sequence ID" value="NZ_LJRF01000152.1"/>
</dbReference>
<dbReference type="Proteomes" id="UP000050554">
    <property type="component" value="Unassembled WGS sequence"/>
</dbReference>